<keyword evidence="1" id="KW-1133">Transmembrane helix</keyword>
<keyword evidence="1" id="KW-0812">Transmembrane</keyword>
<gene>
    <name evidence="2" type="ORF">SAMN04487900_101214</name>
</gene>
<dbReference type="Proteomes" id="UP000199134">
    <property type="component" value="Unassembled WGS sequence"/>
</dbReference>
<comment type="caution">
    <text evidence="2">The sequence shown here is derived from an EMBL/GenBank/DDBJ whole genome shotgun (WGS) entry which is preliminary data.</text>
</comment>
<dbReference type="EMBL" id="FNIW01000001">
    <property type="protein sequence ID" value="SDN63913.1"/>
    <property type="molecule type" value="Genomic_DNA"/>
</dbReference>
<dbReference type="AlphaFoldDB" id="A0A1H0D156"/>
<protein>
    <submittedName>
        <fullName evidence="2">Uncharacterized protein</fullName>
    </submittedName>
</protein>
<keyword evidence="1" id="KW-0472">Membrane</keyword>
<proteinExistence type="predicted"/>
<evidence type="ECO:0000256" key="1">
    <source>
        <dbReference type="SAM" id="Phobius"/>
    </source>
</evidence>
<name>A0A1H0D156_9BACT</name>
<accession>A0A1H0D156</accession>
<sequence length="135" mass="15021">MGENSKKAKKLIELMQKGSLSIEQLKELVPLTTEFVKSFCVVLKEELQNRKECHVEVVKILGDAIKTLGEIGKIEDCSDEVKMVVIEKIATISSLINSLQRNHEDNSKQNLMRITAVLGSIALIVICLSGNNKKQ</sequence>
<evidence type="ECO:0000313" key="2">
    <source>
        <dbReference type="EMBL" id="SDN63913.1"/>
    </source>
</evidence>
<evidence type="ECO:0000313" key="3">
    <source>
        <dbReference type="Proteomes" id="UP000199134"/>
    </source>
</evidence>
<feature type="transmembrane region" description="Helical" evidence="1">
    <location>
        <begin position="111"/>
        <end position="131"/>
    </location>
</feature>
<dbReference type="RefSeq" id="WP_091851137.1">
    <property type="nucleotide sequence ID" value="NZ_FNIW01000001.1"/>
</dbReference>
<organism evidence="2 3">
    <name type="scientific">Prevotella communis</name>
    <dbReference type="NCBI Taxonomy" id="2913614"/>
    <lineage>
        <taxon>Bacteria</taxon>
        <taxon>Pseudomonadati</taxon>
        <taxon>Bacteroidota</taxon>
        <taxon>Bacteroidia</taxon>
        <taxon>Bacteroidales</taxon>
        <taxon>Prevotellaceae</taxon>
        <taxon>Prevotella</taxon>
    </lineage>
</organism>
<reference evidence="3" key="1">
    <citation type="submission" date="2016-10" db="EMBL/GenBank/DDBJ databases">
        <authorList>
            <person name="de Groot N.N."/>
        </authorList>
    </citation>
    <scope>NUCLEOTIDE SEQUENCE [LARGE SCALE GENOMIC DNA]</scope>
    <source>
        <strain evidence="3">BP1-145</strain>
    </source>
</reference>